<feature type="compositionally biased region" description="Basic and acidic residues" evidence="1">
    <location>
        <begin position="831"/>
        <end position="846"/>
    </location>
</feature>
<organism evidence="2">
    <name type="scientific">Cladocopium goreaui</name>
    <dbReference type="NCBI Taxonomy" id="2562237"/>
    <lineage>
        <taxon>Eukaryota</taxon>
        <taxon>Sar</taxon>
        <taxon>Alveolata</taxon>
        <taxon>Dinophyceae</taxon>
        <taxon>Suessiales</taxon>
        <taxon>Symbiodiniaceae</taxon>
        <taxon>Cladocopium</taxon>
    </lineage>
</organism>
<dbReference type="EMBL" id="CAMXCT030006679">
    <property type="protein sequence ID" value="CAL4805475.1"/>
    <property type="molecule type" value="Genomic_DNA"/>
</dbReference>
<dbReference type="EMBL" id="CAMXCT020006679">
    <property type="protein sequence ID" value="CAL1171538.1"/>
    <property type="molecule type" value="Genomic_DNA"/>
</dbReference>
<feature type="region of interest" description="Disordered" evidence="1">
    <location>
        <begin position="810"/>
        <end position="870"/>
    </location>
</feature>
<evidence type="ECO:0000313" key="4">
    <source>
        <dbReference type="Proteomes" id="UP001152797"/>
    </source>
</evidence>
<feature type="region of interest" description="Disordered" evidence="1">
    <location>
        <begin position="724"/>
        <end position="766"/>
    </location>
</feature>
<dbReference type="AlphaFoldDB" id="A0A9P1GNQ5"/>
<dbReference type="OrthoDB" id="10678102at2759"/>
<feature type="compositionally biased region" description="Basic and acidic residues" evidence="1">
    <location>
        <begin position="674"/>
        <end position="687"/>
    </location>
</feature>
<feature type="compositionally biased region" description="Polar residues" evidence="1">
    <location>
        <begin position="815"/>
        <end position="830"/>
    </location>
</feature>
<dbReference type="Proteomes" id="UP001152797">
    <property type="component" value="Unassembled WGS sequence"/>
</dbReference>
<keyword evidence="4" id="KW-1185">Reference proteome</keyword>
<feature type="compositionally biased region" description="Polar residues" evidence="1">
    <location>
        <begin position="183"/>
        <end position="199"/>
    </location>
</feature>
<protein>
    <submittedName>
        <fullName evidence="2">Uncharacterized protein</fullName>
    </submittedName>
</protein>
<reference evidence="2" key="1">
    <citation type="submission" date="2022-10" db="EMBL/GenBank/DDBJ databases">
        <authorList>
            <person name="Chen Y."/>
            <person name="Dougan E. K."/>
            <person name="Chan C."/>
            <person name="Rhodes N."/>
            <person name="Thang M."/>
        </authorList>
    </citation>
    <scope>NUCLEOTIDE SEQUENCE</scope>
</reference>
<name>A0A9P1GNQ5_9DINO</name>
<proteinExistence type="predicted"/>
<sequence>MSELRFIPRNWLKDAEDTGSGWDIGFEDDELSAGASAAAAAAPLLSGAPALAEQQDGDVERIRNGIEKVEGWNVVAVLTDVVAMLTDIVAMLKNVVAVLKNVEAVLKNVMAALKNVMAVRRNVGLVLMLAHSRKPSEAGCGIWSQGFRPKPESPKEPVSPGRATRERPHTDRVITVDPRTPARPTSNTQEAGKTTTEQPSVEEVAVDPGSPTGPQSPAAGKTATEQPSVEEVAADPGSPTGPQSPAAGKTTTEQPSVEEVAVDPGSPTQPQSPAAGKTATEQPSVEVAAEPGSPTGPQSPAAGKTATEQPSVEEVAVDPGSPTGPQSPAAGKTATEQPSVEEVAADPGSPTGPQSPAAAKTTTEQSRIEEVPVDPGSPTGPQSPAAGKTTTDQPSVEEVAVDPGSPTQPQSPAAGKTATEQPSIEEVPVDPGSPTQPQSPAAGKTTAEKPSIEEVPVDPHSPTGPQSPAAGKTATEQPSVEEVAADPGSPTGPQSPAAAKTTTEQSRIEEVPVDPGSPTEPQSPAAGKTTTEQPTVEEVAVDPGSPTGPQSPETDQQPRNEGQEGDDLPVAVISPAVERSDIPVSAPSSSILAVLGPAEAAEAEAFHRRFHQLRQGSNLPKMAKKKSGKVYHTGVTDAIEPQPQDGGRTHEVMGVNTHVMAVQERPNSTGTPTDPRERRPSWAHDGPELQFDDQVAIHEPELPAITVHDTDARHEPDVADVAVAEGLTGKREREEDGPAESRKAPQPSAIHLPPISRAATAPGNLCDENEDLQSILESSNVKALKDRLRSEMTLHEQTRNHAKELEKRLQLATKPRSSQKPRFGITSTTPYDRRPREKSREKRSERSVVLPPLKPLKSAQSSRSPKRSADGALRNVHEMLKDENMSVLSRGGQSRTRLQAYGRLTRAGLSTWDVRLDEKISRFQDMRAFSDSMWNSFHDWNTQYHSVG</sequence>
<evidence type="ECO:0000313" key="2">
    <source>
        <dbReference type="EMBL" id="CAI4018163.1"/>
    </source>
</evidence>
<feature type="region of interest" description="Disordered" evidence="1">
    <location>
        <begin position="138"/>
        <end position="587"/>
    </location>
</feature>
<reference evidence="3" key="2">
    <citation type="submission" date="2024-04" db="EMBL/GenBank/DDBJ databases">
        <authorList>
            <person name="Chen Y."/>
            <person name="Shah S."/>
            <person name="Dougan E. K."/>
            <person name="Thang M."/>
            <person name="Chan C."/>
        </authorList>
    </citation>
    <scope>NUCLEOTIDE SEQUENCE [LARGE SCALE GENOMIC DNA]</scope>
</reference>
<evidence type="ECO:0000313" key="3">
    <source>
        <dbReference type="EMBL" id="CAL1171538.1"/>
    </source>
</evidence>
<feature type="compositionally biased region" description="Basic and acidic residues" evidence="1">
    <location>
        <begin position="728"/>
        <end position="743"/>
    </location>
</feature>
<gene>
    <name evidence="2" type="ORF">C1SCF055_LOCUS42755</name>
</gene>
<accession>A0A9P1GNQ5</accession>
<evidence type="ECO:0000256" key="1">
    <source>
        <dbReference type="SAM" id="MobiDB-lite"/>
    </source>
</evidence>
<dbReference type="EMBL" id="CAMXCT010006679">
    <property type="protein sequence ID" value="CAI4018163.1"/>
    <property type="molecule type" value="Genomic_DNA"/>
</dbReference>
<feature type="compositionally biased region" description="Basic and acidic residues" evidence="1">
    <location>
        <begin position="163"/>
        <end position="174"/>
    </location>
</feature>
<comment type="caution">
    <text evidence="2">The sequence shown here is derived from an EMBL/GenBank/DDBJ whole genome shotgun (WGS) entry which is preliminary data.</text>
</comment>
<feature type="region of interest" description="Disordered" evidence="1">
    <location>
        <begin position="663"/>
        <end position="687"/>
    </location>
</feature>